<sequence>MVATGRPPPEVVQPSSTIPTNPTPPTFANLFKSPIPAIGDSSHGENPSTFDLPRKPVHYLHGEPTIRLSHQEIAMTIEQQDLTYAVIGKFSHGMPDLTFLRMAIPKQCELKADVKVGLLHNRHVLIRCTIEEDYVTLMSRPELFGLRSNPNPF</sequence>
<name>A0AAE1UQB3_9SOLA</name>
<comment type="caution">
    <text evidence="3">The sequence shown here is derived from an EMBL/GenBank/DDBJ whole genome shotgun (WGS) entry which is preliminary data.</text>
</comment>
<protein>
    <recommendedName>
        <fullName evidence="2">DUF4283 domain-containing protein</fullName>
    </recommendedName>
</protein>
<evidence type="ECO:0000256" key="1">
    <source>
        <dbReference type="SAM" id="MobiDB-lite"/>
    </source>
</evidence>
<reference evidence="3" key="1">
    <citation type="submission" date="2023-12" db="EMBL/GenBank/DDBJ databases">
        <title>Genome assembly of Anisodus tanguticus.</title>
        <authorList>
            <person name="Wang Y.-J."/>
        </authorList>
    </citation>
    <scope>NUCLEOTIDE SEQUENCE</scope>
    <source>
        <strain evidence="3">KB-2021</strain>
        <tissue evidence="3">Leaf</tissue>
    </source>
</reference>
<feature type="domain" description="DUF4283" evidence="2">
    <location>
        <begin position="79"/>
        <end position="142"/>
    </location>
</feature>
<evidence type="ECO:0000313" key="4">
    <source>
        <dbReference type="Proteomes" id="UP001291623"/>
    </source>
</evidence>
<dbReference type="EMBL" id="JAVYJV010000023">
    <property type="protein sequence ID" value="KAK4340538.1"/>
    <property type="molecule type" value="Genomic_DNA"/>
</dbReference>
<dbReference type="Pfam" id="PF14111">
    <property type="entry name" value="DUF4283"/>
    <property type="match status" value="1"/>
</dbReference>
<evidence type="ECO:0000313" key="3">
    <source>
        <dbReference type="EMBL" id="KAK4340538.1"/>
    </source>
</evidence>
<proteinExistence type="predicted"/>
<organism evidence="3 4">
    <name type="scientific">Anisodus tanguticus</name>
    <dbReference type="NCBI Taxonomy" id="243964"/>
    <lineage>
        <taxon>Eukaryota</taxon>
        <taxon>Viridiplantae</taxon>
        <taxon>Streptophyta</taxon>
        <taxon>Embryophyta</taxon>
        <taxon>Tracheophyta</taxon>
        <taxon>Spermatophyta</taxon>
        <taxon>Magnoliopsida</taxon>
        <taxon>eudicotyledons</taxon>
        <taxon>Gunneridae</taxon>
        <taxon>Pentapetalae</taxon>
        <taxon>asterids</taxon>
        <taxon>lamiids</taxon>
        <taxon>Solanales</taxon>
        <taxon>Solanaceae</taxon>
        <taxon>Solanoideae</taxon>
        <taxon>Hyoscyameae</taxon>
        <taxon>Anisodus</taxon>
    </lineage>
</organism>
<feature type="region of interest" description="Disordered" evidence="1">
    <location>
        <begin position="1"/>
        <end position="23"/>
    </location>
</feature>
<dbReference type="InterPro" id="IPR025558">
    <property type="entry name" value="DUF4283"/>
</dbReference>
<evidence type="ECO:0000259" key="2">
    <source>
        <dbReference type="Pfam" id="PF14111"/>
    </source>
</evidence>
<dbReference type="Proteomes" id="UP001291623">
    <property type="component" value="Unassembled WGS sequence"/>
</dbReference>
<feature type="compositionally biased region" description="Pro residues" evidence="1">
    <location>
        <begin position="1"/>
        <end position="11"/>
    </location>
</feature>
<keyword evidence="4" id="KW-1185">Reference proteome</keyword>
<dbReference type="AlphaFoldDB" id="A0AAE1UQB3"/>
<accession>A0AAE1UQB3</accession>
<gene>
    <name evidence="3" type="ORF">RND71_042000</name>
</gene>